<dbReference type="Proteomes" id="UP000887579">
    <property type="component" value="Unplaced"/>
</dbReference>
<evidence type="ECO:0000313" key="1">
    <source>
        <dbReference type="Proteomes" id="UP000887579"/>
    </source>
</evidence>
<organism evidence="1 2">
    <name type="scientific">Panagrolaimus sp. ES5</name>
    <dbReference type="NCBI Taxonomy" id="591445"/>
    <lineage>
        <taxon>Eukaryota</taxon>
        <taxon>Metazoa</taxon>
        <taxon>Ecdysozoa</taxon>
        <taxon>Nematoda</taxon>
        <taxon>Chromadorea</taxon>
        <taxon>Rhabditida</taxon>
        <taxon>Tylenchina</taxon>
        <taxon>Panagrolaimomorpha</taxon>
        <taxon>Panagrolaimoidea</taxon>
        <taxon>Panagrolaimidae</taxon>
        <taxon>Panagrolaimus</taxon>
    </lineage>
</organism>
<dbReference type="WBParaSite" id="ES5_v2.g8693.t1">
    <property type="protein sequence ID" value="ES5_v2.g8693.t1"/>
    <property type="gene ID" value="ES5_v2.g8693"/>
</dbReference>
<accession>A0AC34GV67</accession>
<evidence type="ECO:0000313" key="2">
    <source>
        <dbReference type="WBParaSite" id="ES5_v2.g8693.t1"/>
    </source>
</evidence>
<protein>
    <submittedName>
        <fullName evidence="2">Peptidase family M13</fullName>
    </submittedName>
</protein>
<proteinExistence type="predicted"/>
<sequence>MMAWNVIILLATFVAFASASPHNFGSYAVNNSKGYQDAAKLLLSGIDFTIDPCVDFYQFSCNTFLKNATIPPGATRIGTYDQSQQLVNSQIATAIGKLDNTASLTEKITAHGYNSCMQAFNAPPSDLSSKLNTLLLSQIGGLPMITVGWTDMSWDNFWQTVGKYESQYGVGSIFSSYVSVDYGHTQQHALYINQGALEMPRDYYVKMENLAQMDAYLSSLVSLVQLFNSNLGGTVSNADIQQMVTDTVQLEVKLALAMVPDELLRNYEQQYNLYTLSNLQSAYPNIGWTKYIQGALADVDPNFQQDHYVVVQPAYFAAVDSMIGGKRVTQKQLANFVGLRMLLSYSEFIGGDARKLSRQIRKFEQPKRTRRVINFYDEASQSCVDYMMGLMPYGPGYIYVKNIPNRDQVVADVARQTTLVIDAFLNMTHTLKWLDDFSAQNVLNKNKQLIKNIGWPWWFSFSSSTYIDNKYHKYYKGILDIDVGDYFNMTLALTKAYQQTENFGLLETKPDREDFLDSPAVVNAWYIPERNSITFPFAAFNPPYYRFDFPQAFNYAGQGGTAGHELTHGYDDEGVQFGPGGELSDCTWERCGWMDKNSTLGFINMAQCVVSQFSEQCCPLKTGNVHCVNGANTQGENIADLGGQQAAYKAYRKYIDVDRNGIEEDRLPGLEDYTPNQIFWMTYGYSWCMLQQEDNLVHQLLTNPHSPGMCRVNQVFQDIPEFAKDFKCKQGQPLYPKDDQRCHVWTDAPL</sequence>
<reference evidence="2" key="1">
    <citation type="submission" date="2022-11" db="UniProtKB">
        <authorList>
            <consortium name="WormBaseParasite"/>
        </authorList>
    </citation>
    <scope>IDENTIFICATION</scope>
</reference>
<name>A0AC34GV67_9BILA</name>